<name>A0ACB7YGK6_9ERIC</name>
<accession>A0ACB7YGK6</accession>
<dbReference type="Proteomes" id="UP000828048">
    <property type="component" value="Chromosome 8"/>
</dbReference>
<evidence type="ECO:0000313" key="2">
    <source>
        <dbReference type="Proteomes" id="UP000828048"/>
    </source>
</evidence>
<gene>
    <name evidence="1" type="ORF">Vadar_022733</name>
</gene>
<organism evidence="1 2">
    <name type="scientific">Vaccinium darrowii</name>
    <dbReference type="NCBI Taxonomy" id="229202"/>
    <lineage>
        <taxon>Eukaryota</taxon>
        <taxon>Viridiplantae</taxon>
        <taxon>Streptophyta</taxon>
        <taxon>Embryophyta</taxon>
        <taxon>Tracheophyta</taxon>
        <taxon>Spermatophyta</taxon>
        <taxon>Magnoliopsida</taxon>
        <taxon>eudicotyledons</taxon>
        <taxon>Gunneridae</taxon>
        <taxon>Pentapetalae</taxon>
        <taxon>asterids</taxon>
        <taxon>Ericales</taxon>
        <taxon>Ericaceae</taxon>
        <taxon>Vaccinioideae</taxon>
        <taxon>Vaccinieae</taxon>
        <taxon>Vaccinium</taxon>
    </lineage>
</organism>
<reference evidence="1 2" key="1">
    <citation type="journal article" date="2021" name="Hortic Res">
        <title>High-quality reference genome and annotation aids understanding of berry development for evergreen blueberry (Vaccinium darrowii).</title>
        <authorList>
            <person name="Yu J."/>
            <person name="Hulse-Kemp A.M."/>
            <person name="Babiker E."/>
            <person name="Staton M."/>
        </authorList>
    </citation>
    <scope>NUCLEOTIDE SEQUENCE [LARGE SCALE GENOMIC DNA]</scope>
    <source>
        <strain evidence="2">cv. NJ 8807/NJ 8810</strain>
        <tissue evidence="1">Young leaf</tissue>
    </source>
</reference>
<proteinExistence type="predicted"/>
<keyword evidence="2" id="KW-1185">Reference proteome</keyword>
<comment type="caution">
    <text evidence="1">The sequence shown here is derived from an EMBL/GenBank/DDBJ whole genome shotgun (WGS) entry which is preliminary data.</text>
</comment>
<dbReference type="EMBL" id="CM037158">
    <property type="protein sequence ID" value="KAH7852284.1"/>
    <property type="molecule type" value="Genomic_DNA"/>
</dbReference>
<protein>
    <submittedName>
        <fullName evidence="1">Uncharacterized protein</fullName>
    </submittedName>
</protein>
<evidence type="ECO:0000313" key="1">
    <source>
        <dbReference type="EMBL" id="KAH7852284.1"/>
    </source>
</evidence>
<sequence length="208" mass="23390">MTAKASSFMPIVSKMYCSSSQVVLEVRRRPHVVYGGGFVVTDSSQKVLFRVDGCGILGRDGELVLRDSDGDSLLLIRRKEGIIEALNINKHWRGYAFNYEGSQKQAFTLREPNSYLMKNNPIKISTQPRGCGTHWDFQVKGSFQDRTCSIVDSLGNIIAEIGMKKEMRQMMTASRDLYHVIVQPGMDQAFVFGVIAVLDYIYDGTTRC</sequence>